<feature type="region of interest" description="Disordered" evidence="1">
    <location>
        <begin position="121"/>
        <end position="141"/>
    </location>
</feature>
<dbReference type="KEGG" id="lbc:LACBIDRAFT_312412"/>
<dbReference type="InParanoid" id="B0DW36"/>
<dbReference type="GO" id="GO:0046983">
    <property type="term" value="F:protein dimerization activity"/>
    <property type="evidence" value="ECO:0007669"/>
    <property type="project" value="InterPro"/>
</dbReference>
<dbReference type="HOGENOM" id="CLU_970001_0_0_1"/>
<dbReference type="InterPro" id="IPR011598">
    <property type="entry name" value="bHLH_dom"/>
</dbReference>
<dbReference type="RefSeq" id="XP_001888209.1">
    <property type="nucleotide sequence ID" value="XM_001888174.1"/>
</dbReference>
<dbReference type="PROSITE" id="PS50888">
    <property type="entry name" value="BHLH"/>
    <property type="match status" value="1"/>
</dbReference>
<name>B0DW36_LACBS</name>
<accession>B0DW36</accession>
<gene>
    <name evidence="3" type="ORF">LACBIDRAFT_312412</name>
</gene>
<protein>
    <submittedName>
        <fullName evidence="3">Predicted protein</fullName>
    </submittedName>
</protein>
<sequence length="287" mass="31643">MTASSRCPGVLPTFADYNNSWAPACISTNFHSTTGKSQCRFTYIGAALESTCWVLVYQVAQVGRHHKCAGIAYLQLHAKKAEAQAFSASSPGHLYTPHNGAAISLPLLTYPLSAGELSSDCMASGRHSHGSGSHSPPSTIPYPVIVPRSHHFNPIVAPTTQASIRAHWWRSSRSNDDSDEEDNNFQPANLSADLPFVSSALEQRGRDELRDSYVHHKDTPPVSNQKSSKVSLLDQAPGHIRYLETTKEQLELCLQGCPPFQLCTVQMPIRTHWRIFECTYILVVCQL</sequence>
<dbReference type="GeneID" id="6083856"/>
<evidence type="ECO:0000256" key="1">
    <source>
        <dbReference type="SAM" id="MobiDB-lite"/>
    </source>
</evidence>
<evidence type="ECO:0000259" key="2">
    <source>
        <dbReference type="PROSITE" id="PS50888"/>
    </source>
</evidence>
<feature type="domain" description="BHLH" evidence="2">
    <location>
        <begin position="193"/>
        <end position="243"/>
    </location>
</feature>
<dbReference type="Gene3D" id="4.10.280.10">
    <property type="entry name" value="Helix-loop-helix DNA-binding domain"/>
    <property type="match status" value="1"/>
</dbReference>
<dbReference type="SUPFAM" id="SSF47459">
    <property type="entry name" value="HLH, helix-loop-helix DNA-binding domain"/>
    <property type="match status" value="1"/>
</dbReference>
<organism evidence="4">
    <name type="scientific">Laccaria bicolor (strain S238N-H82 / ATCC MYA-4686)</name>
    <name type="common">Bicoloured deceiver</name>
    <name type="synonym">Laccaria laccata var. bicolor</name>
    <dbReference type="NCBI Taxonomy" id="486041"/>
    <lineage>
        <taxon>Eukaryota</taxon>
        <taxon>Fungi</taxon>
        <taxon>Dikarya</taxon>
        <taxon>Basidiomycota</taxon>
        <taxon>Agaricomycotina</taxon>
        <taxon>Agaricomycetes</taxon>
        <taxon>Agaricomycetidae</taxon>
        <taxon>Agaricales</taxon>
        <taxon>Agaricineae</taxon>
        <taxon>Hydnangiaceae</taxon>
        <taxon>Laccaria</taxon>
    </lineage>
</organism>
<dbReference type="AlphaFoldDB" id="B0DW36"/>
<evidence type="ECO:0000313" key="3">
    <source>
        <dbReference type="EMBL" id="EDR01167.1"/>
    </source>
</evidence>
<reference evidence="3 4" key="1">
    <citation type="journal article" date="2008" name="Nature">
        <title>The genome of Laccaria bicolor provides insights into mycorrhizal symbiosis.</title>
        <authorList>
            <person name="Martin F."/>
            <person name="Aerts A."/>
            <person name="Ahren D."/>
            <person name="Brun A."/>
            <person name="Danchin E.G.J."/>
            <person name="Duchaussoy F."/>
            <person name="Gibon J."/>
            <person name="Kohler A."/>
            <person name="Lindquist E."/>
            <person name="Pereda V."/>
            <person name="Salamov A."/>
            <person name="Shapiro H.J."/>
            <person name="Wuyts J."/>
            <person name="Blaudez D."/>
            <person name="Buee M."/>
            <person name="Brokstein P."/>
            <person name="Canbaeck B."/>
            <person name="Cohen D."/>
            <person name="Courty P.E."/>
            <person name="Coutinho P.M."/>
            <person name="Delaruelle C."/>
            <person name="Detter J.C."/>
            <person name="Deveau A."/>
            <person name="DiFazio S."/>
            <person name="Duplessis S."/>
            <person name="Fraissinet-Tachet L."/>
            <person name="Lucic E."/>
            <person name="Frey-Klett P."/>
            <person name="Fourrey C."/>
            <person name="Feussner I."/>
            <person name="Gay G."/>
            <person name="Grimwood J."/>
            <person name="Hoegger P.J."/>
            <person name="Jain P."/>
            <person name="Kilaru S."/>
            <person name="Labbe J."/>
            <person name="Lin Y.C."/>
            <person name="Legue V."/>
            <person name="Le Tacon F."/>
            <person name="Marmeisse R."/>
            <person name="Melayah D."/>
            <person name="Montanini B."/>
            <person name="Muratet M."/>
            <person name="Nehls U."/>
            <person name="Niculita-Hirzel H."/>
            <person name="Oudot-Le Secq M.P."/>
            <person name="Peter M."/>
            <person name="Quesneville H."/>
            <person name="Rajashekar B."/>
            <person name="Reich M."/>
            <person name="Rouhier N."/>
            <person name="Schmutz J."/>
            <person name="Yin T."/>
            <person name="Chalot M."/>
            <person name="Henrissat B."/>
            <person name="Kuees U."/>
            <person name="Lucas S."/>
            <person name="Van de Peer Y."/>
            <person name="Podila G.K."/>
            <person name="Polle A."/>
            <person name="Pukkila P.J."/>
            <person name="Richardson P.M."/>
            <person name="Rouze P."/>
            <person name="Sanders I.R."/>
            <person name="Stajich J.E."/>
            <person name="Tunlid A."/>
            <person name="Tuskan G."/>
            <person name="Grigoriev I.V."/>
        </authorList>
    </citation>
    <scope>NUCLEOTIDE SEQUENCE [LARGE SCALE GENOMIC DNA]</scope>
    <source>
        <strain evidence="4">S238N-H82 / ATCC MYA-4686</strain>
    </source>
</reference>
<dbReference type="OrthoDB" id="5778525at2759"/>
<dbReference type="InterPro" id="IPR036638">
    <property type="entry name" value="HLH_DNA-bd_sf"/>
</dbReference>
<dbReference type="Proteomes" id="UP000001194">
    <property type="component" value="Unassembled WGS sequence"/>
</dbReference>
<keyword evidence="4" id="KW-1185">Reference proteome</keyword>
<dbReference type="EMBL" id="DS547142">
    <property type="protein sequence ID" value="EDR01167.1"/>
    <property type="molecule type" value="Genomic_DNA"/>
</dbReference>
<proteinExistence type="predicted"/>
<evidence type="ECO:0000313" key="4">
    <source>
        <dbReference type="Proteomes" id="UP000001194"/>
    </source>
</evidence>